<evidence type="ECO:0000313" key="4">
    <source>
        <dbReference type="Proteomes" id="UP001185012"/>
    </source>
</evidence>
<feature type="region of interest" description="Disordered" evidence="1">
    <location>
        <begin position="167"/>
        <end position="186"/>
    </location>
</feature>
<dbReference type="PANTHER" id="PTHR30029">
    <property type="entry name" value="STAGE V SPORULATION PROTEIN R"/>
    <property type="match status" value="1"/>
</dbReference>
<accession>A0ABU1IQC4</accession>
<reference evidence="3 4" key="1">
    <citation type="submission" date="2023-07" db="EMBL/GenBank/DDBJ databases">
        <title>Genomic Encyclopedia of Type Strains, Phase IV (KMG-IV): sequencing the most valuable type-strain genomes for metagenomic binning, comparative biology and taxonomic classification.</title>
        <authorList>
            <person name="Goeker M."/>
        </authorList>
    </citation>
    <scope>NUCLEOTIDE SEQUENCE [LARGE SCALE GENOMIC DNA]</scope>
    <source>
        <strain evidence="3 4">DSM 45903</strain>
    </source>
</reference>
<dbReference type="RefSeq" id="WP_309867445.1">
    <property type="nucleotide sequence ID" value="NZ_JAVDQG010000006.1"/>
</dbReference>
<keyword evidence="4" id="KW-1185">Reference proteome</keyword>
<evidence type="ECO:0000313" key="3">
    <source>
        <dbReference type="EMBL" id="MDR6226911.1"/>
    </source>
</evidence>
<sequence>MADERKELERSIAEITEVAKGFGLDFYPMRYEICPADIIYTFGAYGMPTRFSHWSFGKAFHRMKMQYDLNLSRIYELVINSNPCYAFLLKGNSLIQNKLIAAHVLAHCDFFKNNARFSNTSRDMVESMAASAERIRQYELEYGKKKVEQFLDHVLAIQEHVDPSLIQKPRIQKKEEKHPTRRQATPYEDLWKLDDWGEAESD</sequence>
<comment type="caution">
    <text evidence="3">The sequence shown here is derived from an EMBL/GenBank/DDBJ whole genome shotgun (WGS) entry which is preliminary data.</text>
</comment>
<dbReference type="InterPro" id="IPR007390">
    <property type="entry name" value="Spore_V_R"/>
</dbReference>
<gene>
    <name evidence="3" type="ORF">JOE21_002921</name>
</gene>
<organism evidence="3 4">
    <name type="scientific">Desmospora profundinema</name>
    <dbReference type="NCBI Taxonomy" id="1571184"/>
    <lineage>
        <taxon>Bacteria</taxon>
        <taxon>Bacillati</taxon>
        <taxon>Bacillota</taxon>
        <taxon>Bacilli</taxon>
        <taxon>Bacillales</taxon>
        <taxon>Thermoactinomycetaceae</taxon>
        <taxon>Desmospora</taxon>
    </lineage>
</organism>
<name>A0ABU1IQC4_9BACL</name>
<evidence type="ECO:0000256" key="1">
    <source>
        <dbReference type="SAM" id="MobiDB-lite"/>
    </source>
</evidence>
<dbReference type="Proteomes" id="UP001185012">
    <property type="component" value="Unassembled WGS sequence"/>
</dbReference>
<dbReference type="PANTHER" id="PTHR30029:SF2">
    <property type="entry name" value="STAGE V SPORULATION PROTEIN R"/>
    <property type="match status" value="1"/>
</dbReference>
<feature type="non-terminal residue" evidence="3">
    <location>
        <position position="202"/>
    </location>
</feature>
<feature type="domain" description="SpoVR protein-like N-terminal" evidence="2">
    <location>
        <begin position="4"/>
        <end position="196"/>
    </location>
</feature>
<protein>
    <submittedName>
        <fullName evidence="3">Spore cortex formation protein SpoVR/YcgB (Stage V sporulation)</fullName>
    </submittedName>
</protein>
<dbReference type="EMBL" id="JAVDQG010000006">
    <property type="protein sequence ID" value="MDR6226911.1"/>
    <property type="molecule type" value="Genomic_DNA"/>
</dbReference>
<dbReference type="Pfam" id="PF04293">
    <property type="entry name" value="SpoVR"/>
    <property type="match status" value="1"/>
</dbReference>
<proteinExistence type="predicted"/>
<dbReference type="InterPro" id="IPR056174">
    <property type="entry name" value="SpoVR_N"/>
</dbReference>
<evidence type="ECO:0000259" key="2">
    <source>
        <dbReference type="Pfam" id="PF04293"/>
    </source>
</evidence>